<comment type="similarity">
    <text evidence="2">Belongs to the GtrA family.</text>
</comment>
<dbReference type="PANTHER" id="PTHR38459">
    <property type="entry name" value="PROPHAGE BACTOPRENOL-LINKED GLUCOSE TRANSLOCASE HOMOLOG"/>
    <property type="match status" value="1"/>
</dbReference>
<comment type="subcellular location">
    <subcellularLocation>
        <location evidence="1">Membrane</location>
        <topology evidence="1">Multi-pass membrane protein</topology>
    </subcellularLocation>
</comment>
<feature type="region of interest" description="Disordered" evidence="6">
    <location>
        <begin position="142"/>
        <end position="176"/>
    </location>
</feature>
<feature type="domain" description="GtrA/DPMS transmembrane" evidence="8">
    <location>
        <begin position="19"/>
        <end position="137"/>
    </location>
</feature>
<comment type="caution">
    <text evidence="9">The sequence shown here is derived from an EMBL/GenBank/DDBJ whole genome shotgun (WGS) entry which is preliminary data.</text>
</comment>
<evidence type="ECO:0000256" key="1">
    <source>
        <dbReference type="ARBA" id="ARBA00004141"/>
    </source>
</evidence>
<dbReference type="GO" id="GO:0000271">
    <property type="term" value="P:polysaccharide biosynthetic process"/>
    <property type="evidence" value="ECO:0007669"/>
    <property type="project" value="InterPro"/>
</dbReference>
<evidence type="ECO:0000256" key="3">
    <source>
        <dbReference type="ARBA" id="ARBA00022692"/>
    </source>
</evidence>
<dbReference type="InterPro" id="IPR051401">
    <property type="entry name" value="GtrA_CellWall_Glycosyl"/>
</dbReference>
<dbReference type="GO" id="GO:0005886">
    <property type="term" value="C:plasma membrane"/>
    <property type="evidence" value="ECO:0007669"/>
    <property type="project" value="TreeGrafter"/>
</dbReference>
<dbReference type="PANTHER" id="PTHR38459:SF1">
    <property type="entry name" value="PROPHAGE BACTOPRENOL-LINKED GLUCOSE TRANSLOCASE HOMOLOG"/>
    <property type="match status" value="1"/>
</dbReference>
<evidence type="ECO:0000259" key="8">
    <source>
        <dbReference type="Pfam" id="PF04138"/>
    </source>
</evidence>
<dbReference type="AlphaFoldDB" id="A0A318QC55"/>
<sequence length="176" mass="19673">MKTRIVSERFSNRISQLFRFGIVGVMGLGWDTASVYTLRPLLGLGCATIAAYFVAATANWLCNRAWTFRDSQARHHFLMQWLRFLAGNTVGFCLNRGCVFLLFHFFPICRVYPFMALAAGALSGMTANFHISRRYVFQCDAKDTEPSGSPESMPESQPSRTPDDGVMTIANKNPGI</sequence>
<name>A0A318QC55_9PROT</name>
<protein>
    <recommendedName>
        <fullName evidence="8">GtrA/DPMS transmembrane domain-containing protein</fullName>
    </recommendedName>
</protein>
<evidence type="ECO:0000256" key="7">
    <source>
        <dbReference type="SAM" id="Phobius"/>
    </source>
</evidence>
<dbReference type="EMBL" id="NOXG01000002">
    <property type="protein sequence ID" value="PYD76515.1"/>
    <property type="molecule type" value="Genomic_DNA"/>
</dbReference>
<proteinExistence type="inferred from homology"/>
<accession>A0A318QC55</accession>
<dbReference type="InterPro" id="IPR007267">
    <property type="entry name" value="GtrA_DPMS_TM"/>
</dbReference>
<keyword evidence="4 7" id="KW-1133">Transmembrane helix</keyword>
<gene>
    <name evidence="9" type="ORF">CFR71_03000</name>
</gene>
<feature type="transmembrane region" description="Helical" evidence="7">
    <location>
        <begin position="82"/>
        <end position="106"/>
    </location>
</feature>
<keyword evidence="3 7" id="KW-0812">Transmembrane</keyword>
<feature type="transmembrane region" description="Helical" evidence="7">
    <location>
        <begin position="17"/>
        <end position="36"/>
    </location>
</feature>
<evidence type="ECO:0000256" key="6">
    <source>
        <dbReference type="SAM" id="MobiDB-lite"/>
    </source>
</evidence>
<reference evidence="9 10" key="1">
    <citation type="submission" date="2017-07" db="EMBL/GenBank/DDBJ databases">
        <title>A draft genome sequence of Komagataeibacter sp. T5K1.</title>
        <authorList>
            <person name="Skraban J."/>
            <person name="Cleenwerck I."/>
            <person name="Vandamme P."/>
            <person name="Trcek J."/>
        </authorList>
    </citation>
    <scope>NUCLEOTIDE SEQUENCE [LARGE SCALE GENOMIC DNA]</scope>
    <source>
        <strain evidence="9 10">T5K1</strain>
    </source>
</reference>
<evidence type="ECO:0000256" key="2">
    <source>
        <dbReference type="ARBA" id="ARBA00009399"/>
    </source>
</evidence>
<evidence type="ECO:0000256" key="4">
    <source>
        <dbReference type="ARBA" id="ARBA00022989"/>
    </source>
</evidence>
<evidence type="ECO:0000256" key="5">
    <source>
        <dbReference type="ARBA" id="ARBA00023136"/>
    </source>
</evidence>
<feature type="transmembrane region" description="Helical" evidence="7">
    <location>
        <begin position="42"/>
        <end position="62"/>
    </location>
</feature>
<evidence type="ECO:0000313" key="9">
    <source>
        <dbReference type="EMBL" id="PYD76515.1"/>
    </source>
</evidence>
<feature type="transmembrane region" description="Helical" evidence="7">
    <location>
        <begin position="112"/>
        <end position="131"/>
    </location>
</feature>
<organism evidence="9 10">
    <name type="scientific">Novacetimonas pomaceti</name>
    <dbReference type="NCBI Taxonomy" id="2021998"/>
    <lineage>
        <taxon>Bacteria</taxon>
        <taxon>Pseudomonadati</taxon>
        <taxon>Pseudomonadota</taxon>
        <taxon>Alphaproteobacteria</taxon>
        <taxon>Acetobacterales</taxon>
        <taxon>Acetobacteraceae</taxon>
        <taxon>Novacetimonas</taxon>
    </lineage>
</organism>
<feature type="compositionally biased region" description="Low complexity" evidence="6">
    <location>
        <begin position="146"/>
        <end position="159"/>
    </location>
</feature>
<dbReference type="Pfam" id="PF04138">
    <property type="entry name" value="GtrA_DPMS_TM"/>
    <property type="match status" value="1"/>
</dbReference>
<dbReference type="Proteomes" id="UP000247609">
    <property type="component" value="Unassembled WGS sequence"/>
</dbReference>
<evidence type="ECO:0000313" key="10">
    <source>
        <dbReference type="Proteomes" id="UP000247609"/>
    </source>
</evidence>
<keyword evidence="5 7" id="KW-0472">Membrane</keyword>